<dbReference type="EMBL" id="CP090170">
    <property type="protein sequence ID" value="UJO20910.1"/>
    <property type="molecule type" value="Genomic_DNA"/>
</dbReference>
<keyword evidence="2 10" id="KW-0812">Transmembrane</keyword>
<dbReference type="GO" id="GO:0007007">
    <property type="term" value="P:inner mitochondrial membrane organization"/>
    <property type="evidence" value="ECO:0007669"/>
    <property type="project" value="TreeGrafter"/>
</dbReference>
<evidence type="ECO:0000256" key="10">
    <source>
        <dbReference type="RuleBase" id="RU364128"/>
    </source>
</evidence>
<evidence type="ECO:0000256" key="7">
    <source>
        <dbReference type="ARBA" id="ARBA00023128"/>
    </source>
</evidence>
<evidence type="ECO:0000256" key="8">
    <source>
        <dbReference type="ARBA" id="ARBA00023136"/>
    </source>
</evidence>
<dbReference type="AlphaFoldDB" id="A0A9Q8PEC6"/>
<keyword evidence="5 10" id="KW-1133">Transmembrane helix</keyword>
<dbReference type="GeneID" id="71991167"/>
<dbReference type="PANTHER" id="PTHR31961">
    <property type="entry name" value="SENSITIVE TO HIGH EXPRESSION PROTEIN 9, MITOCHONDRIAL"/>
    <property type="match status" value="1"/>
</dbReference>
<evidence type="ECO:0000313" key="14">
    <source>
        <dbReference type="Proteomes" id="UP000756132"/>
    </source>
</evidence>
<keyword evidence="6 11" id="KW-0175">Coiled coil</keyword>
<feature type="compositionally biased region" description="Low complexity" evidence="12">
    <location>
        <begin position="105"/>
        <end position="119"/>
    </location>
</feature>
<protein>
    <recommendedName>
        <fullName evidence="10">Sensitive to high expression protein 9, mitochondrial</fullName>
    </recommendedName>
</protein>
<organism evidence="13 14">
    <name type="scientific">Passalora fulva</name>
    <name type="common">Tomato leaf mold</name>
    <name type="synonym">Cladosporium fulvum</name>
    <dbReference type="NCBI Taxonomy" id="5499"/>
    <lineage>
        <taxon>Eukaryota</taxon>
        <taxon>Fungi</taxon>
        <taxon>Dikarya</taxon>
        <taxon>Ascomycota</taxon>
        <taxon>Pezizomycotina</taxon>
        <taxon>Dothideomycetes</taxon>
        <taxon>Dothideomycetidae</taxon>
        <taxon>Mycosphaerellales</taxon>
        <taxon>Mycosphaerellaceae</taxon>
        <taxon>Fulvia</taxon>
    </lineage>
</organism>
<dbReference type="OrthoDB" id="5595506at2759"/>
<feature type="compositionally biased region" description="Basic and acidic residues" evidence="12">
    <location>
        <begin position="89"/>
        <end position="104"/>
    </location>
</feature>
<dbReference type="OMA" id="ERYMALI"/>
<comment type="similarity">
    <text evidence="1 10">Belongs to the SHE9 family.</text>
</comment>
<name>A0A9Q8PEC6_PASFU</name>
<accession>A0A9Q8PEC6</accession>
<keyword evidence="7 10" id="KW-0496">Mitochondrion</keyword>
<gene>
    <name evidence="13" type="ORF">CLAFUR5_11289</name>
</gene>
<keyword evidence="8 10" id="KW-0472">Membrane</keyword>
<evidence type="ECO:0000256" key="9">
    <source>
        <dbReference type="ARBA" id="ARBA00024807"/>
    </source>
</evidence>
<dbReference type="GO" id="GO:0005743">
    <property type="term" value="C:mitochondrial inner membrane"/>
    <property type="evidence" value="ECO:0007669"/>
    <property type="project" value="UniProtKB-SubCell"/>
</dbReference>
<keyword evidence="4 10" id="KW-0809">Transit peptide</keyword>
<feature type="region of interest" description="Disordered" evidence="12">
    <location>
        <begin position="68"/>
        <end position="128"/>
    </location>
</feature>
<evidence type="ECO:0000256" key="5">
    <source>
        <dbReference type="ARBA" id="ARBA00022989"/>
    </source>
</evidence>
<comment type="subcellular location">
    <subcellularLocation>
        <location evidence="10">Mitochondrion inner membrane</location>
        <topology evidence="10">Multi-pass membrane protein</topology>
    </subcellularLocation>
</comment>
<evidence type="ECO:0000313" key="13">
    <source>
        <dbReference type="EMBL" id="UJO20910.1"/>
    </source>
</evidence>
<comment type="function">
    <text evidence="9">Required for the maintenance of the structure of the mitochondrial inner membrane. Involved in mitochondrial morphology. Causes growth arrest when highly overexpressed.</text>
</comment>
<dbReference type="Proteomes" id="UP000756132">
    <property type="component" value="Chromosome 8"/>
</dbReference>
<evidence type="ECO:0000256" key="11">
    <source>
        <dbReference type="SAM" id="Coils"/>
    </source>
</evidence>
<evidence type="ECO:0000256" key="4">
    <source>
        <dbReference type="ARBA" id="ARBA00022946"/>
    </source>
</evidence>
<dbReference type="KEGG" id="ffu:CLAFUR5_11289"/>
<feature type="coiled-coil region" evidence="11">
    <location>
        <begin position="233"/>
        <end position="260"/>
    </location>
</feature>
<feature type="transmembrane region" description="Helical" evidence="10">
    <location>
        <begin position="435"/>
        <end position="453"/>
    </location>
</feature>
<dbReference type="PANTHER" id="PTHR31961:SF3">
    <property type="entry name" value="SENSITIVE TO HIGH EXPRESSION PROTEIN 9, MITOCHONDRIAL"/>
    <property type="match status" value="1"/>
</dbReference>
<sequence>MDIVRPSARVGVEISRWASRDTRTAFSTATKAWTCVQCRSRLDARRTWGGNIEGAAVWKRQFSSTFRRLDDKSTETKRPIEPVTTTAEAETRLPKDKVETETHETSTPASSSTTLPSHTANKRSELSQRTSKILDSLLARASLASQHINQYTGTDYSGIEALRKEIIDQEQKVRSLHSEVEDSKSRHHEAYAKQTSAQREIVALLERKSSWSPSDLEKYMSLVRSEHLNDQDVQAAKDNLASAERSLEDARSLLERLERKQYHEEQIWSDTIRRNSTWVTFGLMGLNILLLLTQIAIFEPYRRKKIVREMQAALDERTLHANPAIEPKAAEKQAGNATPPSDATSETILAVTSSTSNEVVAKETLAAGEVLPAEATDVVAAIPTPSEVVQDVTPEYIAAPIGSKENTLEAWQEAFRDLFSERIVQLRKVDVTNTALQGAAAGVAVMGILFVLLRPH</sequence>
<dbReference type="RefSeq" id="XP_047765276.1">
    <property type="nucleotide sequence ID" value="XM_047910437.1"/>
</dbReference>
<dbReference type="InterPro" id="IPR008839">
    <property type="entry name" value="MDM33_fungi"/>
</dbReference>
<reference evidence="13" key="2">
    <citation type="journal article" date="2022" name="Microb. Genom.">
        <title>A chromosome-scale genome assembly of the tomato pathogen Cladosporium fulvum reveals a compartmentalized genome architecture and the presence of a dispensable chromosome.</title>
        <authorList>
            <person name="Zaccaron A.Z."/>
            <person name="Chen L.H."/>
            <person name="Samaras A."/>
            <person name="Stergiopoulos I."/>
        </authorList>
    </citation>
    <scope>NUCLEOTIDE SEQUENCE</scope>
    <source>
        <strain evidence="13">Race5_Kim</strain>
    </source>
</reference>
<evidence type="ECO:0000256" key="1">
    <source>
        <dbReference type="ARBA" id="ARBA00007472"/>
    </source>
</evidence>
<keyword evidence="14" id="KW-1185">Reference proteome</keyword>
<evidence type="ECO:0000256" key="2">
    <source>
        <dbReference type="ARBA" id="ARBA00022692"/>
    </source>
</evidence>
<feature type="compositionally biased region" description="Basic and acidic residues" evidence="12">
    <location>
        <begin position="68"/>
        <end position="80"/>
    </location>
</feature>
<comment type="subunit">
    <text evidence="10">Homooligomer.</text>
</comment>
<evidence type="ECO:0000256" key="3">
    <source>
        <dbReference type="ARBA" id="ARBA00022792"/>
    </source>
</evidence>
<evidence type="ECO:0000256" key="6">
    <source>
        <dbReference type="ARBA" id="ARBA00023054"/>
    </source>
</evidence>
<dbReference type="Pfam" id="PF05546">
    <property type="entry name" value="She9_MDM33"/>
    <property type="match status" value="1"/>
</dbReference>
<feature type="transmembrane region" description="Helical" evidence="10">
    <location>
        <begin position="278"/>
        <end position="298"/>
    </location>
</feature>
<evidence type="ECO:0000256" key="12">
    <source>
        <dbReference type="SAM" id="MobiDB-lite"/>
    </source>
</evidence>
<reference evidence="13" key="1">
    <citation type="submission" date="2021-12" db="EMBL/GenBank/DDBJ databases">
        <authorList>
            <person name="Zaccaron A."/>
            <person name="Stergiopoulos I."/>
        </authorList>
    </citation>
    <scope>NUCLEOTIDE SEQUENCE</scope>
    <source>
        <strain evidence="13">Race5_Kim</strain>
    </source>
</reference>
<proteinExistence type="inferred from homology"/>
<keyword evidence="3 10" id="KW-0999">Mitochondrion inner membrane</keyword>